<dbReference type="GO" id="GO:0005886">
    <property type="term" value="C:plasma membrane"/>
    <property type="evidence" value="ECO:0007669"/>
    <property type="project" value="UniProtKB-SubCell"/>
</dbReference>
<reference evidence="8 9" key="1">
    <citation type="submission" date="2016-04" db="EMBL/GenBank/DDBJ databases">
        <title>Draft genome sequence of Aeribacillus pallidus 8m3 from petroleum reservoir.</title>
        <authorList>
            <person name="Poltaraus A.B."/>
            <person name="Nazina T.N."/>
            <person name="Tourova T.P."/>
            <person name="Malakho S.M."/>
            <person name="Korshunova A.V."/>
            <person name="Sokolova D.S."/>
        </authorList>
    </citation>
    <scope>NUCLEOTIDE SEQUENCE [LARGE SCALE GENOMIC DNA]</scope>
    <source>
        <strain evidence="8 9">8m3</strain>
    </source>
</reference>
<dbReference type="EMBL" id="CP017703">
    <property type="protein sequence ID" value="ASS89511.1"/>
    <property type="molecule type" value="Genomic_DNA"/>
</dbReference>
<sequence length="127" mass="14500">MDRIEKLFVRSKKYLLFLLAIYVLAWGFTPYQDIFLGLALGTSFSLYNLWILVRKSKQIQQAIEEGRTARSLGTVSRMAAAGLAVLIALKFPEHFHLISVVIGLMTIYIVIMIDSILYICGQAWEER</sequence>
<protein>
    <submittedName>
        <fullName evidence="8">ATP synthase subunit</fullName>
    </submittedName>
</protein>
<dbReference type="InterPro" id="IPR039072">
    <property type="entry name" value="ATP_synth_I_Bacilli"/>
</dbReference>
<feature type="transmembrane region" description="Helical" evidence="6">
    <location>
        <begin position="12"/>
        <end position="28"/>
    </location>
</feature>
<comment type="subcellular location">
    <subcellularLocation>
        <location evidence="1">Cell membrane</location>
        <topology evidence="1">Multi-pass membrane protein</topology>
    </subcellularLocation>
</comment>
<evidence type="ECO:0000313" key="9">
    <source>
        <dbReference type="Proteomes" id="UP000076476"/>
    </source>
</evidence>
<feature type="transmembrane region" description="Helical" evidence="6">
    <location>
        <begin position="34"/>
        <end position="53"/>
    </location>
</feature>
<dbReference type="Pfam" id="PF03899">
    <property type="entry name" value="ATP-synt_I"/>
    <property type="match status" value="1"/>
</dbReference>
<organism evidence="8 9">
    <name type="scientific">Aeribacillus pallidus</name>
    <dbReference type="NCBI Taxonomy" id="33936"/>
    <lineage>
        <taxon>Bacteria</taxon>
        <taxon>Bacillati</taxon>
        <taxon>Bacillota</taxon>
        <taxon>Bacilli</taxon>
        <taxon>Bacillales</taxon>
        <taxon>Bacillaceae</taxon>
        <taxon>Aeribacillus</taxon>
    </lineage>
</organism>
<dbReference type="Proteomes" id="UP000214606">
    <property type="component" value="Chromosome"/>
</dbReference>
<evidence type="ECO:0000313" key="8">
    <source>
        <dbReference type="EMBL" id="KZN95254.1"/>
    </source>
</evidence>
<keyword evidence="4 6" id="KW-1133">Transmembrane helix</keyword>
<keyword evidence="5 6" id="KW-0472">Membrane</keyword>
<dbReference type="RefSeq" id="WP_063389019.1">
    <property type="nucleotide sequence ID" value="NZ_CP017703.1"/>
</dbReference>
<dbReference type="GeneID" id="301127800"/>
<dbReference type="STRING" id="33936.AZI98_14710"/>
<proteinExistence type="predicted"/>
<keyword evidence="9" id="KW-1185">Reference proteome</keyword>
<gene>
    <name evidence="7" type="ORF">AP3564_03920</name>
    <name evidence="8" type="ORF">AZI98_14710</name>
</gene>
<keyword evidence="2" id="KW-1003">Cell membrane</keyword>
<reference evidence="7 10" key="2">
    <citation type="submission" date="2016-10" db="EMBL/GenBank/DDBJ databases">
        <title>The whole genome sequencing and assembly of Aeribacillus pallidus KCTC3564 strain.</title>
        <authorList>
            <person name="Lee Y.-J."/>
            <person name="Park M.-K."/>
            <person name="Yi H."/>
            <person name="Bahn Y.-S."/>
            <person name="Kim J.F."/>
            <person name="Lee D.-W."/>
        </authorList>
    </citation>
    <scope>NUCLEOTIDE SEQUENCE [LARGE SCALE GENOMIC DNA]</scope>
    <source>
        <strain evidence="7 10">KCTC3564</strain>
    </source>
</reference>
<accession>A0A161W078</accession>
<evidence type="ECO:0000256" key="6">
    <source>
        <dbReference type="SAM" id="Phobius"/>
    </source>
</evidence>
<dbReference type="PANTHER" id="PTHR40035:SF1">
    <property type="entry name" value="ATP SYNTHASE PROTEIN I"/>
    <property type="match status" value="1"/>
</dbReference>
<dbReference type="Proteomes" id="UP000076476">
    <property type="component" value="Unassembled WGS sequence"/>
</dbReference>
<accession>A0A165WRX9</accession>
<evidence type="ECO:0000256" key="3">
    <source>
        <dbReference type="ARBA" id="ARBA00022692"/>
    </source>
</evidence>
<evidence type="ECO:0000256" key="2">
    <source>
        <dbReference type="ARBA" id="ARBA00022475"/>
    </source>
</evidence>
<evidence type="ECO:0000313" key="7">
    <source>
        <dbReference type="EMBL" id="ASS89511.1"/>
    </source>
</evidence>
<dbReference type="KEGG" id="apak:AP3564_03920"/>
<dbReference type="OrthoDB" id="2355635at2"/>
<feature type="transmembrane region" description="Helical" evidence="6">
    <location>
        <begin position="97"/>
        <end position="120"/>
    </location>
</feature>
<evidence type="ECO:0000256" key="1">
    <source>
        <dbReference type="ARBA" id="ARBA00004651"/>
    </source>
</evidence>
<evidence type="ECO:0000313" key="10">
    <source>
        <dbReference type="Proteomes" id="UP000214606"/>
    </source>
</evidence>
<evidence type="ECO:0000256" key="4">
    <source>
        <dbReference type="ARBA" id="ARBA00022989"/>
    </source>
</evidence>
<dbReference type="EMBL" id="LWBR01000058">
    <property type="protein sequence ID" value="KZN95254.1"/>
    <property type="molecule type" value="Genomic_DNA"/>
</dbReference>
<dbReference type="PANTHER" id="PTHR40035">
    <property type="entry name" value="ATP SYNTHASE PROTEIN I"/>
    <property type="match status" value="1"/>
</dbReference>
<keyword evidence="3 6" id="KW-0812">Transmembrane</keyword>
<name>A0A165WRX9_9BACI</name>
<dbReference type="AlphaFoldDB" id="A0A165WRX9"/>
<dbReference type="InterPro" id="IPR005598">
    <property type="entry name" value="ATP_synth_I"/>
</dbReference>
<feature type="transmembrane region" description="Helical" evidence="6">
    <location>
        <begin position="74"/>
        <end position="91"/>
    </location>
</feature>
<evidence type="ECO:0000256" key="5">
    <source>
        <dbReference type="ARBA" id="ARBA00023136"/>
    </source>
</evidence>